<name>A0ABN1ERF6_9PROT</name>
<organism evidence="1 2">
    <name type="scientific">Rhizomicrobium electricum</name>
    <dbReference type="NCBI Taxonomy" id="480070"/>
    <lineage>
        <taxon>Bacteria</taxon>
        <taxon>Pseudomonadati</taxon>
        <taxon>Pseudomonadota</taxon>
        <taxon>Alphaproteobacteria</taxon>
        <taxon>Micropepsales</taxon>
        <taxon>Micropepsaceae</taxon>
        <taxon>Rhizomicrobium</taxon>
    </lineage>
</organism>
<evidence type="ECO:0000313" key="2">
    <source>
        <dbReference type="Proteomes" id="UP001499951"/>
    </source>
</evidence>
<protein>
    <submittedName>
        <fullName evidence="1">Uncharacterized protein</fullName>
    </submittedName>
</protein>
<evidence type="ECO:0000313" key="1">
    <source>
        <dbReference type="EMBL" id="GAA0571568.1"/>
    </source>
</evidence>
<dbReference type="Proteomes" id="UP001499951">
    <property type="component" value="Unassembled WGS sequence"/>
</dbReference>
<accession>A0ABN1ERF6</accession>
<dbReference type="RefSeq" id="WP_166934157.1">
    <property type="nucleotide sequence ID" value="NZ_BAAADD010000005.1"/>
</dbReference>
<dbReference type="EMBL" id="BAAADD010000005">
    <property type="protein sequence ID" value="GAA0571568.1"/>
    <property type="molecule type" value="Genomic_DNA"/>
</dbReference>
<comment type="caution">
    <text evidence="1">The sequence shown here is derived from an EMBL/GenBank/DDBJ whole genome shotgun (WGS) entry which is preliminary data.</text>
</comment>
<sequence>MLFTFTLQAFLVQTHLHNLPVSSLPSGTVTASAPAPKAPIDADKCFLCQEYVHGGTYLTPAAAAVLPPSAVVSLLPRLLELTVAARPLSHNWMGRAPPRA</sequence>
<gene>
    <name evidence="1" type="ORF">GCM10008942_20330</name>
</gene>
<keyword evidence="2" id="KW-1185">Reference proteome</keyword>
<proteinExistence type="predicted"/>
<reference evidence="1 2" key="1">
    <citation type="journal article" date="2019" name="Int. J. Syst. Evol. Microbiol.">
        <title>The Global Catalogue of Microorganisms (GCM) 10K type strain sequencing project: providing services to taxonomists for standard genome sequencing and annotation.</title>
        <authorList>
            <consortium name="The Broad Institute Genomics Platform"/>
            <consortium name="The Broad Institute Genome Sequencing Center for Infectious Disease"/>
            <person name="Wu L."/>
            <person name="Ma J."/>
        </authorList>
    </citation>
    <scope>NUCLEOTIDE SEQUENCE [LARGE SCALE GENOMIC DNA]</scope>
    <source>
        <strain evidence="1 2">JCM 15089</strain>
    </source>
</reference>